<dbReference type="AlphaFoldDB" id="A0A9W6Z6T4"/>
<evidence type="ECO:0000256" key="2">
    <source>
        <dbReference type="ARBA" id="ARBA00023002"/>
    </source>
</evidence>
<feature type="domain" description="Gfo/Idh/MocA-like oxidoreductase N-terminal" evidence="6">
    <location>
        <begin position="6"/>
        <end position="138"/>
    </location>
</feature>
<reference evidence="8" key="1">
    <citation type="submission" date="2023-04" db="EMBL/GenBank/DDBJ databases">
        <title>Ambrosiozyma monospora NBRC 1965.</title>
        <authorList>
            <person name="Ichikawa N."/>
            <person name="Sato H."/>
            <person name="Tonouchi N."/>
        </authorList>
    </citation>
    <scope>NUCLEOTIDE SEQUENCE</scope>
    <source>
        <strain evidence="8">NBRC 1965</strain>
    </source>
</reference>
<evidence type="ECO:0000256" key="1">
    <source>
        <dbReference type="ARBA" id="ARBA00010928"/>
    </source>
</evidence>
<dbReference type="SUPFAM" id="SSF51735">
    <property type="entry name" value="NAD(P)-binding Rossmann-fold domains"/>
    <property type="match status" value="1"/>
</dbReference>
<keyword evidence="2" id="KW-0560">Oxidoreductase</keyword>
<dbReference type="GO" id="GO:0047837">
    <property type="term" value="F:D-xylose 1-dehydrogenase (NADP+) activity"/>
    <property type="evidence" value="ECO:0007669"/>
    <property type="project" value="UniProtKB-EC"/>
</dbReference>
<dbReference type="SUPFAM" id="SSF55347">
    <property type="entry name" value="Glyceraldehyde-3-phosphate dehydrogenase-like, C-terminal domain"/>
    <property type="match status" value="1"/>
</dbReference>
<evidence type="ECO:0000259" key="7">
    <source>
        <dbReference type="Pfam" id="PF22725"/>
    </source>
</evidence>
<comment type="caution">
    <text evidence="8">The sequence shown here is derived from an EMBL/GenBank/DDBJ whole genome shotgun (WGS) entry which is preliminary data.</text>
</comment>
<dbReference type="PANTHER" id="PTHR22604">
    <property type="entry name" value="OXIDOREDUCTASES"/>
    <property type="match status" value="1"/>
</dbReference>
<comment type="catalytic activity">
    <reaction evidence="5">
        <text>D-xylose + NADP(+) = D-xylono-1,5-lactone + NADPH + H(+)</text>
        <dbReference type="Rhea" id="RHEA:22000"/>
        <dbReference type="ChEBI" id="CHEBI:15378"/>
        <dbReference type="ChEBI" id="CHEBI:15867"/>
        <dbReference type="ChEBI" id="CHEBI:53455"/>
        <dbReference type="ChEBI" id="CHEBI:57783"/>
        <dbReference type="ChEBI" id="CHEBI:58349"/>
        <dbReference type="EC" id="1.1.1.179"/>
    </reaction>
</comment>
<feature type="domain" description="GFO/IDH/MocA-like oxidoreductase" evidence="7">
    <location>
        <begin position="156"/>
        <end position="272"/>
    </location>
</feature>
<name>A0A9W6Z6T4_AMBMO</name>
<protein>
    <recommendedName>
        <fullName evidence="3">D-xylose 1-dehydrogenase (NADP(+), D-xylono-1,5-lactone-forming)</fullName>
        <ecNumber evidence="3">1.1.1.179</ecNumber>
    </recommendedName>
    <alternativeName>
        <fullName evidence="4">D-xylose-NADP dehydrogenase</fullName>
    </alternativeName>
</protein>
<sequence length="357" mass="40232">MPHKITWGLLGPGRIAGKFINDLLFAADPSRPTTIEHKLVGIASNSNVKNAIRFKNDIINQESNTEIQCYGKYDDLLANDQIQVVYIATPNFNHFELCYKCLQAGKSVLMEKPFTINAKQTEILIELSRKKKLFLMEAFWTRFNPIYKDVYKLCFEESAIGEVVTITSQLSFLFDQSDPSMDRIYNPALGGGVLLDIGIYALSWPVGLLNHDRTLEFPEISSQATLSNTGVDVNTAVVLKYGSNKIGIANCSAFYENQNNHVVIYGTEGRIEVDLSYKPTHYWLYDGAGKLVKEKNTNQYGNGMYFEADHVGECLTKGLIESDWYTLEDTLTMAKILETVRKQNNVVYPGKIESTEI</sequence>
<evidence type="ECO:0000256" key="3">
    <source>
        <dbReference type="ARBA" id="ARBA00038984"/>
    </source>
</evidence>
<dbReference type="Gene3D" id="3.30.360.10">
    <property type="entry name" value="Dihydrodipicolinate Reductase, domain 2"/>
    <property type="match status" value="1"/>
</dbReference>
<evidence type="ECO:0000259" key="6">
    <source>
        <dbReference type="Pfam" id="PF01408"/>
    </source>
</evidence>
<organism evidence="8 9">
    <name type="scientific">Ambrosiozyma monospora</name>
    <name type="common">Yeast</name>
    <name type="synonym">Endomycopsis monosporus</name>
    <dbReference type="NCBI Taxonomy" id="43982"/>
    <lineage>
        <taxon>Eukaryota</taxon>
        <taxon>Fungi</taxon>
        <taxon>Dikarya</taxon>
        <taxon>Ascomycota</taxon>
        <taxon>Saccharomycotina</taxon>
        <taxon>Pichiomycetes</taxon>
        <taxon>Pichiales</taxon>
        <taxon>Pichiaceae</taxon>
        <taxon>Ambrosiozyma</taxon>
    </lineage>
</organism>
<evidence type="ECO:0000256" key="4">
    <source>
        <dbReference type="ARBA" id="ARBA00042988"/>
    </source>
</evidence>
<evidence type="ECO:0000313" key="8">
    <source>
        <dbReference type="EMBL" id="GMG52883.1"/>
    </source>
</evidence>
<accession>A0A9W6Z6T4</accession>
<dbReference type="InterPro" id="IPR036291">
    <property type="entry name" value="NAD(P)-bd_dom_sf"/>
</dbReference>
<dbReference type="InterPro" id="IPR000683">
    <property type="entry name" value="Gfo/Idh/MocA-like_OxRdtase_N"/>
</dbReference>
<dbReference type="GO" id="GO:0000166">
    <property type="term" value="F:nucleotide binding"/>
    <property type="evidence" value="ECO:0007669"/>
    <property type="project" value="InterPro"/>
</dbReference>
<keyword evidence="9" id="KW-1185">Reference proteome</keyword>
<dbReference type="InterPro" id="IPR055170">
    <property type="entry name" value="GFO_IDH_MocA-like_dom"/>
</dbReference>
<dbReference type="Proteomes" id="UP001165063">
    <property type="component" value="Unassembled WGS sequence"/>
</dbReference>
<dbReference type="Pfam" id="PF22725">
    <property type="entry name" value="GFO_IDH_MocA_C3"/>
    <property type="match status" value="1"/>
</dbReference>
<dbReference type="Pfam" id="PF01408">
    <property type="entry name" value="GFO_IDH_MocA"/>
    <property type="match status" value="1"/>
</dbReference>
<dbReference type="InterPro" id="IPR050984">
    <property type="entry name" value="Gfo/Idh/MocA_domain"/>
</dbReference>
<evidence type="ECO:0000313" key="9">
    <source>
        <dbReference type="Proteomes" id="UP001165063"/>
    </source>
</evidence>
<comment type="similarity">
    <text evidence="1">Belongs to the Gfo/Idh/MocA family.</text>
</comment>
<proteinExistence type="inferred from homology"/>
<dbReference type="PANTHER" id="PTHR22604:SF105">
    <property type="entry name" value="TRANS-1,2-DIHYDROBENZENE-1,2-DIOL DEHYDROGENASE"/>
    <property type="match status" value="1"/>
</dbReference>
<dbReference type="Gene3D" id="3.40.50.720">
    <property type="entry name" value="NAD(P)-binding Rossmann-like Domain"/>
    <property type="match status" value="1"/>
</dbReference>
<evidence type="ECO:0000256" key="5">
    <source>
        <dbReference type="ARBA" id="ARBA00049233"/>
    </source>
</evidence>
<gene>
    <name evidence="8" type="ORF">Amon01_000736600</name>
</gene>
<dbReference type="OrthoDB" id="2129491at2759"/>
<dbReference type="EMBL" id="BSXU01005361">
    <property type="protein sequence ID" value="GMG52883.1"/>
    <property type="molecule type" value="Genomic_DNA"/>
</dbReference>
<dbReference type="EC" id="1.1.1.179" evidence="3"/>